<dbReference type="Pfam" id="PF24779">
    <property type="entry name" value="UTP23_sensor"/>
    <property type="match status" value="1"/>
</dbReference>
<feature type="compositionally biased region" description="Basic and acidic residues" evidence="8">
    <location>
        <begin position="225"/>
        <end position="239"/>
    </location>
</feature>
<reference evidence="10 11" key="1">
    <citation type="submission" date="2019-02" db="EMBL/GenBank/DDBJ databases">
        <title>Genome sequencing of the rare red list fungi Bondarzewia mesenterica.</title>
        <authorList>
            <person name="Buettner E."/>
            <person name="Kellner H."/>
        </authorList>
    </citation>
    <scope>NUCLEOTIDE SEQUENCE [LARGE SCALE GENOMIC DNA]</scope>
    <source>
        <strain evidence="10 11">DSM 108281</strain>
    </source>
</reference>
<evidence type="ECO:0000259" key="9">
    <source>
        <dbReference type="Pfam" id="PF24779"/>
    </source>
</evidence>
<feature type="domain" description="UTP23 sensor motif region" evidence="9">
    <location>
        <begin position="175"/>
        <end position="193"/>
    </location>
</feature>
<keyword evidence="4" id="KW-0539">Nucleus</keyword>
<feature type="compositionally biased region" description="Basic and acidic residues" evidence="8">
    <location>
        <begin position="248"/>
        <end position="257"/>
    </location>
</feature>
<dbReference type="Pfam" id="PF04900">
    <property type="entry name" value="Fcf1"/>
    <property type="match status" value="1"/>
</dbReference>
<gene>
    <name evidence="10" type="ORF">EW146_g1096</name>
</gene>
<dbReference type="Gene3D" id="3.40.50.1010">
    <property type="entry name" value="5'-nuclease"/>
    <property type="match status" value="1"/>
</dbReference>
<dbReference type="GO" id="GO:0006364">
    <property type="term" value="P:rRNA processing"/>
    <property type="evidence" value="ECO:0007669"/>
    <property type="project" value="UniProtKB-KW"/>
</dbReference>
<name>A0A4S4M6U0_9AGAM</name>
<dbReference type="PANTHER" id="PTHR12416">
    <property type="entry name" value="RRNA-PROCESSING PROTEIN UTP23 HOMOLOG"/>
    <property type="match status" value="1"/>
</dbReference>
<evidence type="ECO:0000256" key="3">
    <source>
        <dbReference type="ARBA" id="ARBA00022552"/>
    </source>
</evidence>
<feature type="compositionally biased region" description="Polar residues" evidence="8">
    <location>
        <begin position="146"/>
        <end position="160"/>
    </location>
</feature>
<keyword evidence="11" id="KW-1185">Reference proteome</keyword>
<keyword evidence="2" id="KW-0690">Ribosome biogenesis</keyword>
<evidence type="ECO:0000256" key="1">
    <source>
        <dbReference type="ARBA" id="ARBA00004604"/>
    </source>
</evidence>
<dbReference type="OrthoDB" id="25675at2759"/>
<dbReference type="InterPro" id="IPR029060">
    <property type="entry name" value="PIN-like_dom_sf"/>
</dbReference>
<dbReference type="GO" id="GO:0032040">
    <property type="term" value="C:small-subunit processome"/>
    <property type="evidence" value="ECO:0007669"/>
    <property type="project" value="InterPro"/>
</dbReference>
<dbReference type="CDD" id="cd09865">
    <property type="entry name" value="PIN_ScUtp23p-like"/>
    <property type="match status" value="1"/>
</dbReference>
<dbReference type="EMBL" id="SGPL01000026">
    <property type="protein sequence ID" value="THH20248.1"/>
    <property type="molecule type" value="Genomic_DNA"/>
</dbReference>
<evidence type="ECO:0000256" key="4">
    <source>
        <dbReference type="ARBA" id="ARBA00023242"/>
    </source>
</evidence>
<evidence type="ECO:0000256" key="8">
    <source>
        <dbReference type="SAM" id="MobiDB-lite"/>
    </source>
</evidence>
<dbReference type="AlphaFoldDB" id="A0A4S4M6U0"/>
<evidence type="ECO:0000313" key="11">
    <source>
        <dbReference type="Proteomes" id="UP000310158"/>
    </source>
</evidence>
<evidence type="ECO:0000256" key="6">
    <source>
        <dbReference type="ARBA" id="ARBA00038503"/>
    </source>
</evidence>
<comment type="similarity">
    <text evidence="6">Belongs to the UTP23/FCF1 family. UTP23 subfamily.</text>
</comment>
<dbReference type="InterPro" id="IPR006984">
    <property type="entry name" value="Fcf1/UTP23"/>
</dbReference>
<comment type="caution">
    <text evidence="10">The sequence shown here is derived from an EMBL/GenBank/DDBJ whole genome shotgun (WGS) entry which is preliminary data.</text>
</comment>
<keyword evidence="3" id="KW-0698">rRNA processing</keyword>
<sequence>MSLYSLSFGFRQPYQVLVDSEMCKTAVSQKLDFNKQLGIVLQGTVKPMITQCCIHELYLQGKSLQPAVDLAKTFERRKCNHKEAIPGDDCLTSVIGDTNKHRYVVATQSHPLRVKLRSIPGVPILHINRSVMILEPPSDTTLRAKQLAEQQSLAPSTSESAKLKAAAPPQPEPLKKKKKGPKGPNPLSVKKKKTVEQPILAKAKTDKGKGKESQKGASFNNVTRPDAKDKAGEKRKRDDEAEIGGVPKHADDQDVRKEGHKRKRRRKTTSHPSSENRAEM</sequence>
<feature type="compositionally biased region" description="Basic and acidic residues" evidence="8">
    <location>
        <begin position="203"/>
        <end position="214"/>
    </location>
</feature>
<dbReference type="FunFam" id="3.40.50.1010:FF:000006">
    <property type="entry name" value="rRNA-processing protein UTP23 homolog"/>
    <property type="match status" value="1"/>
</dbReference>
<dbReference type="Proteomes" id="UP000310158">
    <property type="component" value="Unassembled WGS sequence"/>
</dbReference>
<feature type="compositionally biased region" description="Basic residues" evidence="8">
    <location>
        <begin position="258"/>
        <end position="269"/>
    </location>
</feature>
<feature type="region of interest" description="Disordered" evidence="8">
    <location>
        <begin position="146"/>
        <end position="280"/>
    </location>
</feature>
<evidence type="ECO:0000256" key="5">
    <source>
        <dbReference type="ARBA" id="ARBA00037300"/>
    </source>
</evidence>
<dbReference type="SUPFAM" id="SSF88723">
    <property type="entry name" value="PIN domain-like"/>
    <property type="match status" value="1"/>
</dbReference>
<comment type="subcellular location">
    <subcellularLocation>
        <location evidence="1">Nucleus</location>
        <location evidence="1">Nucleolus</location>
    </subcellularLocation>
</comment>
<accession>A0A4S4M6U0</accession>
<evidence type="ECO:0000256" key="2">
    <source>
        <dbReference type="ARBA" id="ARBA00022517"/>
    </source>
</evidence>
<organism evidence="10 11">
    <name type="scientific">Bondarzewia mesenterica</name>
    <dbReference type="NCBI Taxonomy" id="1095465"/>
    <lineage>
        <taxon>Eukaryota</taxon>
        <taxon>Fungi</taxon>
        <taxon>Dikarya</taxon>
        <taxon>Basidiomycota</taxon>
        <taxon>Agaricomycotina</taxon>
        <taxon>Agaricomycetes</taxon>
        <taxon>Russulales</taxon>
        <taxon>Bondarzewiaceae</taxon>
        <taxon>Bondarzewia</taxon>
    </lineage>
</organism>
<protein>
    <recommendedName>
        <fullName evidence="7">U three protein 23</fullName>
    </recommendedName>
</protein>
<dbReference type="InterPro" id="IPR057776">
    <property type="entry name" value="UTP23_sensor"/>
</dbReference>
<evidence type="ECO:0000313" key="10">
    <source>
        <dbReference type="EMBL" id="THH20248.1"/>
    </source>
</evidence>
<comment type="function">
    <text evidence="5">Involved in rRNA-processing and ribosome biogenesis.</text>
</comment>
<proteinExistence type="inferred from homology"/>
<evidence type="ECO:0000256" key="7">
    <source>
        <dbReference type="ARBA" id="ARBA00076388"/>
    </source>
</evidence>